<feature type="compositionally biased region" description="Polar residues" evidence="1">
    <location>
        <begin position="27"/>
        <end position="46"/>
    </location>
</feature>
<proteinExistence type="predicted"/>
<evidence type="ECO:0000256" key="1">
    <source>
        <dbReference type="SAM" id="MobiDB-lite"/>
    </source>
</evidence>
<accession>A0ABR2FPG9</accession>
<name>A0ABR2FPG9_9ROSI</name>
<organism evidence="2 3">
    <name type="scientific">Hibiscus sabdariffa</name>
    <name type="common">roselle</name>
    <dbReference type="NCBI Taxonomy" id="183260"/>
    <lineage>
        <taxon>Eukaryota</taxon>
        <taxon>Viridiplantae</taxon>
        <taxon>Streptophyta</taxon>
        <taxon>Embryophyta</taxon>
        <taxon>Tracheophyta</taxon>
        <taxon>Spermatophyta</taxon>
        <taxon>Magnoliopsida</taxon>
        <taxon>eudicotyledons</taxon>
        <taxon>Gunneridae</taxon>
        <taxon>Pentapetalae</taxon>
        <taxon>rosids</taxon>
        <taxon>malvids</taxon>
        <taxon>Malvales</taxon>
        <taxon>Malvaceae</taxon>
        <taxon>Malvoideae</taxon>
        <taxon>Hibiscus</taxon>
    </lineage>
</organism>
<gene>
    <name evidence="2" type="ORF">V6N12_068272</name>
</gene>
<feature type="region of interest" description="Disordered" evidence="1">
    <location>
        <begin position="1"/>
        <end position="80"/>
    </location>
</feature>
<dbReference type="EMBL" id="JBBPBM010000005">
    <property type="protein sequence ID" value="KAK8584021.1"/>
    <property type="molecule type" value="Genomic_DNA"/>
</dbReference>
<evidence type="ECO:0000313" key="3">
    <source>
        <dbReference type="Proteomes" id="UP001472677"/>
    </source>
</evidence>
<reference evidence="2 3" key="1">
    <citation type="journal article" date="2024" name="G3 (Bethesda)">
        <title>Genome assembly of Hibiscus sabdariffa L. provides insights into metabolisms of medicinal natural products.</title>
        <authorList>
            <person name="Kim T."/>
        </authorList>
    </citation>
    <scope>NUCLEOTIDE SEQUENCE [LARGE SCALE GENOMIC DNA]</scope>
    <source>
        <strain evidence="2">TK-2024</strain>
        <tissue evidence="2">Old leaves</tissue>
    </source>
</reference>
<feature type="compositionally biased region" description="Basic residues" evidence="1">
    <location>
        <begin position="66"/>
        <end position="80"/>
    </location>
</feature>
<protein>
    <submittedName>
        <fullName evidence="2">Uncharacterized protein</fullName>
    </submittedName>
</protein>
<dbReference type="Proteomes" id="UP001472677">
    <property type="component" value="Unassembled WGS sequence"/>
</dbReference>
<comment type="caution">
    <text evidence="2">The sequence shown here is derived from an EMBL/GenBank/DDBJ whole genome shotgun (WGS) entry which is preliminary data.</text>
</comment>
<sequence length="80" mass="8964">MQSRAKEASNMNCSNKHINKISKESNNKCPNTHISHTTSLYSGSKRSSMECDDVLNTQESTTEAKKQRKGKQAMTTSKKK</sequence>
<evidence type="ECO:0000313" key="2">
    <source>
        <dbReference type="EMBL" id="KAK8584021.1"/>
    </source>
</evidence>
<keyword evidence="3" id="KW-1185">Reference proteome</keyword>